<evidence type="ECO:0000259" key="2">
    <source>
        <dbReference type="PROSITE" id="PS50206"/>
    </source>
</evidence>
<dbReference type="PROSITE" id="PS50206">
    <property type="entry name" value="RHODANESE_3"/>
    <property type="match status" value="1"/>
</dbReference>
<dbReference type="OrthoDB" id="9814704at2"/>
<dbReference type="InterPro" id="IPR052367">
    <property type="entry name" value="Thiosulfate_ST/Rhodanese-like"/>
</dbReference>
<feature type="chain" id="PRO_5018158130" evidence="1">
    <location>
        <begin position="30"/>
        <end position="125"/>
    </location>
</feature>
<dbReference type="Proteomes" id="UP000278035">
    <property type="component" value="Chromosome"/>
</dbReference>
<feature type="signal peptide" evidence="1">
    <location>
        <begin position="1"/>
        <end position="29"/>
    </location>
</feature>
<evidence type="ECO:0000256" key="1">
    <source>
        <dbReference type="SAM" id="SignalP"/>
    </source>
</evidence>
<dbReference type="SMART" id="SM00450">
    <property type="entry name" value="RHOD"/>
    <property type="match status" value="1"/>
</dbReference>
<proteinExistence type="predicted"/>
<dbReference type="SUPFAM" id="SSF52821">
    <property type="entry name" value="Rhodanese/Cell cycle control phosphatase"/>
    <property type="match status" value="1"/>
</dbReference>
<dbReference type="RefSeq" id="WP_124731525.1">
    <property type="nucleotide sequence ID" value="NZ_CBCSKC010000040.1"/>
</dbReference>
<feature type="domain" description="Rhodanese" evidence="2">
    <location>
        <begin position="41"/>
        <end position="123"/>
    </location>
</feature>
<protein>
    <submittedName>
        <fullName evidence="3">Rhodanese-like domain-containing protein</fullName>
    </submittedName>
</protein>
<dbReference type="InterPro" id="IPR036873">
    <property type="entry name" value="Rhodanese-like_dom_sf"/>
</dbReference>
<dbReference type="Pfam" id="PF00581">
    <property type="entry name" value="Rhodanese"/>
    <property type="match status" value="1"/>
</dbReference>
<keyword evidence="4" id="KW-1185">Reference proteome</keyword>
<evidence type="ECO:0000313" key="3">
    <source>
        <dbReference type="EMBL" id="AZG73998.1"/>
    </source>
</evidence>
<dbReference type="PANTHER" id="PTHR45431">
    <property type="entry name" value="RHODANESE-LIKE DOMAIN-CONTAINING PROTEIN 15, CHLOROPLASTIC"/>
    <property type="match status" value="1"/>
</dbReference>
<dbReference type="CDD" id="cd00158">
    <property type="entry name" value="RHOD"/>
    <property type="match status" value="1"/>
</dbReference>
<organism evidence="3 4">
    <name type="scientific">Shewanella livingstonensis</name>
    <dbReference type="NCBI Taxonomy" id="150120"/>
    <lineage>
        <taxon>Bacteria</taxon>
        <taxon>Pseudomonadati</taxon>
        <taxon>Pseudomonadota</taxon>
        <taxon>Gammaproteobacteria</taxon>
        <taxon>Alteromonadales</taxon>
        <taxon>Shewanellaceae</taxon>
        <taxon>Shewanella</taxon>
    </lineage>
</organism>
<dbReference type="InterPro" id="IPR001763">
    <property type="entry name" value="Rhodanese-like_dom"/>
</dbReference>
<gene>
    <name evidence="3" type="ORF">EGC82_15280</name>
</gene>
<sequence length="125" mass="13651">MFKKSMLLSVQSILALLVLLTASLMPTWAAEQNASVAWEKIDRGVMLIDVRTAEEFAAGHIDGAINIPFENIVSELAKRNITKDSEVVLYCRSGNRSGVAQESLVKQGYSNTYNAGGFDNIISAR</sequence>
<keyword evidence="1" id="KW-0732">Signal</keyword>
<dbReference type="FunFam" id="3.40.250.10:FF:000049">
    <property type="entry name" value="Phage shock protein E"/>
    <property type="match status" value="1"/>
</dbReference>
<name>A0A3G8LZ61_9GAMM</name>
<evidence type="ECO:0000313" key="4">
    <source>
        <dbReference type="Proteomes" id="UP000278035"/>
    </source>
</evidence>
<dbReference type="KEGG" id="slj:EGC82_15280"/>
<dbReference type="Gene3D" id="3.40.250.10">
    <property type="entry name" value="Rhodanese-like domain"/>
    <property type="match status" value="1"/>
</dbReference>
<reference evidence="4" key="1">
    <citation type="submission" date="2018-11" db="EMBL/GenBank/DDBJ databases">
        <title>Shewanella sp. M2.</title>
        <authorList>
            <person name="Hwang Y.J."/>
            <person name="Hwang C.Y."/>
        </authorList>
    </citation>
    <scope>NUCLEOTIDE SEQUENCE [LARGE SCALE GENOMIC DNA]</scope>
    <source>
        <strain evidence="4">LMG 19866</strain>
    </source>
</reference>
<accession>A0A3G8LZ61</accession>
<dbReference type="EMBL" id="CP034015">
    <property type="protein sequence ID" value="AZG73998.1"/>
    <property type="molecule type" value="Genomic_DNA"/>
</dbReference>
<dbReference type="AlphaFoldDB" id="A0A3G8LZ61"/>
<dbReference type="PANTHER" id="PTHR45431:SF3">
    <property type="entry name" value="RHODANESE-LIKE DOMAIN-CONTAINING PROTEIN 15, CHLOROPLASTIC"/>
    <property type="match status" value="1"/>
</dbReference>